<dbReference type="Pfam" id="PF00010">
    <property type="entry name" value="HLH"/>
    <property type="match status" value="1"/>
</dbReference>
<dbReference type="InterPro" id="IPR011598">
    <property type="entry name" value="bHLH_dom"/>
</dbReference>
<dbReference type="GO" id="GO:0046983">
    <property type="term" value="F:protein dimerization activity"/>
    <property type="evidence" value="ECO:0007669"/>
    <property type="project" value="InterPro"/>
</dbReference>
<dbReference type="FunFam" id="4.10.280.10:FF:000038">
    <property type="entry name" value="achaete-scute homolog 3"/>
    <property type="match status" value="1"/>
</dbReference>
<keyword evidence="4" id="KW-0539">Nucleus</keyword>
<dbReference type="Proteomes" id="UP001177744">
    <property type="component" value="Unassembled WGS sequence"/>
</dbReference>
<keyword evidence="8" id="KW-1185">Reference proteome</keyword>
<organism evidence="7 8">
    <name type="scientific">Cnephaeus nilssonii</name>
    <name type="common">Northern bat</name>
    <name type="synonym">Eptesicus nilssonii</name>
    <dbReference type="NCBI Taxonomy" id="3371016"/>
    <lineage>
        <taxon>Eukaryota</taxon>
        <taxon>Metazoa</taxon>
        <taxon>Chordata</taxon>
        <taxon>Craniata</taxon>
        <taxon>Vertebrata</taxon>
        <taxon>Euteleostomi</taxon>
        <taxon>Mammalia</taxon>
        <taxon>Eutheria</taxon>
        <taxon>Laurasiatheria</taxon>
        <taxon>Chiroptera</taxon>
        <taxon>Yangochiroptera</taxon>
        <taxon>Vespertilionidae</taxon>
        <taxon>Cnephaeus</taxon>
    </lineage>
</organism>
<keyword evidence="3" id="KW-0804">Transcription</keyword>
<evidence type="ECO:0000256" key="5">
    <source>
        <dbReference type="SAM" id="MobiDB-lite"/>
    </source>
</evidence>
<reference evidence="7" key="1">
    <citation type="submission" date="2023-06" db="EMBL/GenBank/DDBJ databases">
        <title>Reference genome for the Northern bat (Eptesicus nilssonii), a most northern bat species.</title>
        <authorList>
            <person name="Laine V.N."/>
            <person name="Pulliainen A.T."/>
            <person name="Lilley T.M."/>
        </authorList>
    </citation>
    <scope>NUCLEOTIDE SEQUENCE</scope>
    <source>
        <strain evidence="7">BLF_Eptnil</strain>
        <tissue evidence="7">Kidney</tissue>
    </source>
</reference>
<feature type="region of interest" description="Disordered" evidence="5">
    <location>
        <begin position="17"/>
        <end position="42"/>
    </location>
</feature>
<evidence type="ECO:0000256" key="4">
    <source>
        <dbReference type="ARBA" id="ARBA00023242"/>
    </source>
</evidence>
<evidence type="ECO:0000256" key="2">
    <source>
        <dbReference type="ARBA" id="ARBA00023125"/>
    </source>
</evidence>
<dbReference type="SMART" id="SM00353">
    <property type="entry name" value="HLH"/>
    <property type="match status" value="1"/>
</dbReference>
<dbReference type="EMBL" id="JAULJE010000024">
    <property type="protein sequence ID" value="KAK1327944.1"/>
    <property type="molecule type" value="Genomic_DNA"/>
</dbReference>
<evidence type="ECO:0000256" key="3">
    <source>
        <dbReference type="ARBA" id="ARBA00023163"/>
    </source>
</evidence>
<feature type="compositionally biased region" description="Pro residues" evidence="5">
    <location>
        <begin position="145"/>
        <end position="160"/>
    </location>
</feature>
<evidence type="ECO:0000313" key="7">
    <source>
        <dbReference type="EMBL" id="KAK1327944.1"/>
    </source>
</evidence>
<evidence type="ECO:0000313" key="8">
    <source>
        <dbReference type="Proteomes" id="UP001177744"/>
    </source>
</evidence>
<evidence type="ECO:0000256" key="1">
    <source>
        <dbReference type="ARBA" id="ARBA00023015"/>
    </source>
</evidence>
<proteinExistence type="predicted"/>
<dbReference type="PROSITE" id="PS50888">
    <property type="entry name" value="BHLH"/>
    <property type="match status" value="1"/>
</dbReference>
<dbReference type="SUPFAM" id="SSF47459">
    <property type="entry name" value="HLH, helix-loop-helix DNA-binding domain"/>
    <property type="match status" value="1"/>
</dbReference>
<comment type="caution">
    <text evidence="7">The sequence shown here is derived from an EMBL/GenBank/DDBJ whole genome shotgun (WGS) entry which is preliminary data.</text>
</comment>
<dbReference type="GO" id="GO:0005634">
    <property type="term" value="C:nucleus"/>
    <property type="evidence" value="ECO:0007669"/>
    <property type="project" value="UniProtKB-ARBA"/>
</dbReference>
<feature type="compositionally biased region" description="Pro residues" evidence="5">
    <location>
        <begin position="33"/>
        <end position="42"/>
    </location>
</feature>
<protein>
    <recommendedName>
        <fullName evidence="6">BHLH domain-containing protein</fullName>
    </recommendedName>
</protein>
<dbReference type="InterPro" id="IPR050283">
    <property type="entry name" value="E-box_TF_Regulators"/>
</dbReference>
<dbReference type="GO" id="GO:0060429">
    <property type="term" value="P:epithelium development"/>
    <property type="evidence" value="ECO:0007669"/>
    <property type="project" value="UniProtKB-ARBA"/>
</dbReference>
<dbReference type="GO" id="GO:0000977">
    <property type="term" value="F:RNA polymerase II transcription regulatory region sequence-specific DNA binding"/>
    <property type="evidence" value="ECO:0007669"/>
    <property type="project" value="TreeGrafter"/>
</dbReference>
<dbReference type="InterPro" id="IPR036638">
    <property type="entry name" value="HLH_DNA-bd_sf"/>
</dbReference>
<dbReference type="GO" id="GO:0048513">
    <property type="term" value="P:animal organ development"/>
    <property type="evidence" value="ECO:0007669"/>
    <property type="project" value="UniProtKB-ARBA"/>
</dbReference>
<keyword evidence="1" id="KW-0805">Transcription regulation</keyword>
<sequence length="177" mass="19030">MDRGPRTMNGHFCRALMERGPTAPPGGGMQLGPAPPPRPAPLPAEPPGAVPFLLFPGPAAAYAGLFPCAPGPGALGAYDCAFEPAFIHKRNERERHRVRCVNEGYARLRGHLPRALAERRLSKVETLRAAIRYIRHLQELLRAPDGPPRPEPPRDAPPPAGAHLPASPGPEPEEPSQ</sequence>
<dbReference type="PANTHER" id="PTHR23349">
    <property type="entry name" value="BASIC HELIX-LOOP-HELIX TRANSCRIPTION FACTOR, TWIST"/>
    <property type="match status" value="1"/>
</dbReference>
<name>A0AA40LDC0_CNENI</name>
<feature type="domain" description="BHLH" evidence="6">
    <location>
        <begin position="85"/>
        <end position="137"/>
    </location>
</feature>
<gene>
    <name evidence="7" type="ORF">QTO34_012366</name>
</gene>
<dbReference type="GO" id="GO:0005667">
    <property type="term" value="C:transcription regulator complex"/>
    <property type="evidence" value="ECO:0007669"/>
    <property type="project" value="UniProtKB-ARBA"/>
</dbReference>
<evidence type="ECO:0000259" key="6">
    <source>
        <dbReference type="PROSITE" id="PS50888"/>
    </source>
</evidence>
<dbReference type="PANTHER" id="PTHR23349:SF108">
    <property type="entry name" value="BHLH DOMAIN-CONTAINING PROTEIN"/>
    <property type="match status" value="1"/>
</dbReference>
<accession>A0AA40LDC0</accession>
<dbReference type="Gene3D" id="4.10.280.10">
    <property type="entry name" value="Helix-loop-helix DNA-binding domain"/>
    <property type="match status" value="1"/>
</dbReference>
<keyword evidence="2" id="KW-0238">DNA-binding</keyword>
<dbReference type="GO" id="GO:0001227">
    <property type="term" value="F:DNA-binding transcription repressor activity, RNA polymerase II-specific"/>
    <property type="evidence" value="ECO:0007669"/>
    <property type="project" value="UniProtKB-ARBA"/>
</dbReference>
<feature type="region of interest" description="Disordered" evidence="5">
    <location>
        <begin position="141"/>
        <end position="177"/>
    </location>
</feature>
<dbReference type="AlphaFoldDB" id="A0AA40LDC0"/>